<evidence type="ECO:0000313" key="2">
    <source>
        <dbReference type="EMBL" id="MBF6228711.1"/>
    </source>
</evidence>
<feature type="compositionally biased region" description="Basic and acidic residues" evidence="1">
    <location>
        <begin position="145"/>
        <end position="154"/>
    </location>
</feature>
<dbReference type="Proteomes" id="UP000807309">
    <property type="component" value="Unassembled WGS sequence"/>
</dbReference>
<sequence>MYREYPRVCELRPILDPGAGPDGDDHAHMAEPVIGRQGDHRRDEAVAATLLRLIQSVDEDADAATGRPQARQRPHDAELELAEAIVIGQLRAYRLLCRTEFVAEPLAQLRLQLADHSLDGAGDVEEDRRGDVFRGERSQSGGQARTDEERDNRRFAGSGRADQSLQPVACGLDHRDEGFLNRRGRRHSVDQLIDQTCRRASDHGIAQPCPVRNQPQAEIAAANLGAVERQMPWRLPFARDTEFGREIGTQQVRAAVIQSAPECSQQRASEAPVVGVAVVGGDEQFHSARGLLQNSDPPATRSERSGSGLARVDEDDQPVQ</sequence>
<protein>
    <submittedName>
        <fullName evidence="2">Uncharacterized protein</fullName>
    </submittedName>
</protein>
<feature type="region of interest" description="Disordered" evidence="1">
    <location>
        <begin position="287"/>
        <end position="320"/>
    </location>
</feature>
<evidence type="ECO:0000313" key="3">
    <source>
        <dbReference type="Proteomes" id="UP000807309"/>
    </source>
</evidence>
<dbReference type="RefSeq" id="WP_195035597.1">
    <property type="nucleotide sequence ID" value="NZ_JADLRE010000025.1"/>
</dbReference>
<comment type="caution">
    <text evidence="2">The sequence shown here is derived from an EMBL/GenBank/DDBJ whole genome shotgun (WGS) entry which is preliminary data.</text>
</comment>
<evidence type="ECO:0000256" key="1">
    <source>
        <dbReference type="SAM" id="MobiDB-lite"/>
    </source>
</evidence>
<keyword evidence="3" id="KW-1185">Reference proteome</keyword>
<name>A0ABS0CEJ6_9NOCA</name>
<accession>A0ABS0CEJ6</accession>
<proteinExistence type="predicted"/>
<organism evidence="2 3">
    <name type="scientific">Nocardia abscessus</name>
    <dbReference type="NCBI Taxonomy" id="120957"/>
    <lineage>
        <taxon>Bacteria</taxon>
        <taxon>Bacillati</taxon>
        <taxon>Actinomycetota</taxon>
        <taxon>Actinomycetes</taxon>
        <taxon>Mycobacteriales</taxon>
        <taxon>Nocardiaceae</taxon>
        <taxon>Nocardia</taxon>
    </lineage>
</organism>
<dbReference type="EMBL" id="JADLRE010000025">
    <property type="protein sequence ID" value="MBF6228711.1"/>
    <property type="molecule type" value="Genomic_DNA"/>
</dbReference>
<reference evidence="2 3" key="1">
    <citation type="submission" date="2020-10" db="EMBL/GenBank/DDBJ databases">
        <title>Identification of Nocardia species via Next-generation sequencing and recognition of intraspecies genetic diversity.</title>
        <authorList>
            <person name="Li P."/>
            <person name="Li P."/>
            <person name="Lu B."/>
        </authorList>
    </citation>
    <scope>NUCLEOTIDE SEQUENCE [LARGE SCALE GENOMIC DNA]</scope>
    <source>
        <strain evidence="2 3">N-11</strain>
    </source>
</reference>
<gene>
    <name evidence="2" type="ORF">IU470_26860</name>
</gene>
<feature type="region of interest" description="Disordered" evidence="1">
    <location>
        <begin position="121"/>
        <end position="162"/>
    </location>
</feature>
<feature type="compositionally biased region" description="Basic and acidic residues" evidence="1">
    <location>
        <begin position="126"/>
        <end position="137"/>
    </location>
</feature>